<evidence type="ECO:0000313" key="8">
    <source>
        <dbReference type="Proteomes" id="UP000023152"/>
    </source>
</evidence>
<dbReference type="SUPFAM" id="SSF50249">
    <property type="entry name" value="Nucleic acid-binding proteins"/>
    <property type="match status" value="1"/>
</dbReference>
<keyword evidence="4" id="KW-0804">Transcription</keyword>
<evidence type="ECO:0008006" key="9">
    <source>
        <dbReference type="Google" id="ProtNLM"/>
    </source>
</evidence>
<dbReference type="GO" id="GO:0000932">
    <property type="term" value="C:P-body"/>
    <property type="evidence" value="ECO:0007669"/>
    <property type="project" value="TreeGrafter"/>
</dbReference>
<dbReference type="InterPro" id="IPR045113">
    <property type="entry name" value="Rpb7-like"/>
</dbReference>
<evidence type="ECO:0000256" key="3">
    <source>
        <dbReference type="ARBA" id="ARBA00022478"/>
    </source>
</evidence>
<evidence type="ECO:0000313" key="7">
    <source>
        <dbReference type="EMBL" id="ETO27206.1"/>
    </source>
</evidence>
<dbReference type="Gene3D" id="3.30.1490.120">
    <property type="entry name" value="RNA polymerase Rpb7-like, N-terminal domain"/>
    <property type="match status" value="1"/>
</dbReference>
<protein>
    <recommendedName>
        <fullName evidence="9">DNA-directed RNA polymerase II subunit RPB7</fullName>
    </recommendedName>
</protein>
<comment type="similarity">
    <text evidence="2">Belongs to the eukaryotic RPB7/RPC8 RNA polymerase subunit family.</text>
</comment>
<dbReference type="SUPFAM" id="SSF88798">
    <property type="entry name" value="N-terminal, heterodimerisation domain of RBP7 (RpoE)"/>
    <property type="match status" value="1"/>
</dbReference>
<evidence type="ECO:0000259" key="6">
    <source>
        <dbReference type="Pfam" id="PF03876"/>
    </source>
</evidence>
<dbReference type="Gene3D" id="2.40.50.140">
    <property type="entry name" value="Nucleic acid-binding proteins"/>
    <property type="match status" value="1"/>
</dbReference>
<dbReference type="Proteomes" id="UP000023152">
    <property type="component" value="Unassembled WGS sequence"/>
</dbReference>
<dbReference type="GO" id="GO:0060213">
    <property type="term" value="P:positive regulation of nuclear-transcribed mRNA poly(A) tail shortening"/>
    <property type="evidence" value="ECO:0007669"/>
    <property type="project" value="TreeGrafter"/>
</dbReference>
<gene>
    <name evidence="7" type="ORF">RFI_09924</name>
</gene>
<dbReference type="GO" id="GO:0031369">
    <property type="term" value="F:translation initiation factor binding"/>
    <property type="evidence" value="ECO:0007669"/>
    <property type="project" value="TreeGrafter"/>
</dbReference>
<name>X6NMF8_RETFI</name>
<dbReference type="GO" id="GO:0005665">
    <property type="term" value="C:RNA polymerase II, core complex"/>
    <property type="evidence" value="ECO:0007669"/>
    <property type="project" value="TreeGrafter"/>
</dbReference>
<dbReference type="GO" id="GO:0006367">
    <property type="term" value="P:transcription initiation at RNA polymerase II promoter"/>
    <property type="evidence" value="ECO:0007669"/>
    <property type="project" value="TreeGrafter"/>
</dbReference>
<comment type="subcellular location">
    <subcellularLocation>
        <location evidence="1">Nucleus</location>
    </subcellularLocation>
</comment>
<evidence type="ECO:0000256" key="2">
    <source>
        <dbReference type="ARBA" id="ARBA00009307"/>
    </source>
</evidence>
<keyword evidence="3" id="KW-0240">DNA-directed RNA polymerase</keyword>
<dbReference type="Pfam" id="PF03876">
    <property type="entry name" value="SHS2_Rpb7-N"/>
    <property type="match status" value="1"/>
</dbReference>
<keyword evidence="8" id="KW-1185">Reference proteome</keyword>
<dbReference type="PANTHER" id="PTHR12709:SF4">
    <property type="entry name" value="DNA-DIRECTED RNA POLYMERASE II SUBUNIT RPB7"/>
    <property type="match status" value="1"/>
</dbReference>
<comment type="caution">
    <text evidence="7">The sequence shown here is derived from an EMBL/GenBank/DDBJ whole genome shotgun (WGS) entry which is preliminary data.</text>
</comment>
<dbReference type="InterPro" id="IPR036898">
    <property type="entry name" value="RNA_pol_Rpb7-like_N_sf"/>
</dbReference>
<dbReference type="GO" id="GO:0003727">
    <property type="term" value="F:single-stranded RNA binding"/>
    <property type="evidence" value="ECO:0007669"/>
    <property type="project" value="TreeGrafter"/>
</dbReference>
<organism evidence="7 8">
    <name type="scientific">Reticulomyxa filosa</name>
    <dbReference type="NCBI Taxonomy" id="46433"/>
    <lineage>
        <taxon>Eukaryota</taxon>
        <taxon>Sar</taxon>
        <taxon>Rhizaria</taxon>
        <taxon>Retaria</taxon>
        <taxon>Foraminifera</taxon>
        <taxon>Monothalamids</taxon>
        <taxon>Reticulomyxidae</taxon>
        <taxon>Reticulomyxa</taxon>
    </lineage>
</organism>
<feature type="domain" description="S1 motif" evidence="5">
    <location>
        <begin position="79"/>
        <end position="172"/>
    </location>
</feature>
<dbReference type="InterPro" id="IPR012340">
    <property type="entry name" value="NA-bd_OB-fold"/>
</dbReference>
<dbReference type="Pfam" id="PF00575">
    <property type="entry name" value="S1"/>
    <property type="match status" value="1"/>
</dbReference>
<feature type="domain" description="RNA polymerase Rpb7-like N-terminal" evidence="6">
    <location>
        <begin position="9"/>
        <end position="60"/>
    </location>
</feature>
<evidence type="ECO:0000259" key="5">
    <source>
        <dbReference type="Pfam" id="PF00575"/>
    </source>
</evidence>
<dbReference type="OrthoDB" id="1162399at2759"/>
<dbReference type="EMBL" id="ASPP01007397">
    <property type="protein sequence ID" value="ETO27206.1"/>
    <property type="molecule type" value="Genomic_DNA"/>
</dbReference>
<proteinExistence type="inferred from homology"/>
<evidence type="ECO:0000256" key="1">
    <source>
        <dbReference type="ARBA" id="ARBA00004123"/>
    </source>
</evidence>
<dbReference type="GO" id="GO:0003697">
    <property type="term" value="F:single-stranded DNA binding"/>
    <property type="evidence" value="ECO:0007669"/>
    <property type="project" value="TreeGrafter"/>
</dbReference>
<evidence type="ECO:0000256" key="4">
    <source>
        <dbReference type="ARBA" id="ARBA00023163"/>
    </source>
</evidence>
<dbReference type="AlphaFoldDB" id="X6NMF8"/>
<reference evidence="7 8" key="1">
    <citation type="journal article" date="2013" name="Curr. Biol.">
        <title>The Genome of the Foraminiferan Reticulomyxa filosa.</title>
        <authorList>
            <person name="Glockner G."/>
            <person name="Hulsmann N."/>
            <person name="Schleicher M."/>
            <person name="Noegel A.A."/>
            <person name="Eichinger L."/>
            <person name="Gallinger C."/>
            <person name="Pawlowski J."/>
            <person name="Sierra R."/>
            <person name="Euteneuer U."/>
            <person name="Pillet L."/>
            <person name="Moustafa A."/>
            <person name="Platzer M."/>
            <person name="Groth M."/>
            <person name="Szafranski K."/>
            <person name="Schliwa M."/>
        </authorList>
    </citation>
    <scope>NUCLEOTIDE SEQUENCE [LARGE SCALE GENOMIC DNA]</scope>
</reference>
<dbReference type="PANTHER" id="PTHR12709">
    <property type="entry name" value="DNA-DIRECTED RNA POLYMERASE II, III"/>
    <property type="match status" value="1"/>
</dbReference>
<sequence>MFFLVTRQDTLALHPRDFGKNMKAKIFQHLKQKVEGKASGHFGFTILVTKMASVGPGILNESTGNAHFLVEYFALVFRPFEGEILPAEVKSVTKQGFFAQAAPLEIFVSSHNMPEEFTFDTSTGAPSFVAKDPDAAAVSNTQDNDTNLENAPQEEDIRISVGTMVRVKLIGLRFAADYVVCFSLSLSFFYNNNDTKVVGYKSYFQLQWLVCLYRLLLEPSKKTIWDLFMCDKFKKTRASFFF</sequence>
<dbReference type="GO" id="GO:0045948">
    <property type="term" value="P:positive regulation of translational initiation"/>
    <property type="evidence" value="ECO:0007669"/>
    <property type="project" value="TreeGrafter"/>
</dbReference>
<dbReference type="InterPro" id="IPR005576">
    <property type="entry name" value="Rpb7-like_N"/>
</dbReference>
<accession>X6NMF8</accession>
<dbReference type="FunFam" id="3.30.1490.120:FF:000001">
    <property type="entry name" value="DNA-directed RNA polymerase II subunit RPB7"/>
    <property type="match status" value="1"/>
</dbReference>
<dbReference type="InterPro" id="IPR003029">
    <property type="entry name" value="S1_domain"/>
</dbReference>